<keyword evidence="4" id="KW-1185">Reference proteome</keyword>
<feature type="signal peptide" evidence="1">
    <location>
        <begin position="1"/>
        <end position="21"/>
    </location>
</feature>
<keyword evidence="1" id="KW-0732">Signal</keyword>
<evidence type="ECO:0000313" key="3">
    <source>
        <dbReference type="EMBL" id="OGX88712.1"/>
    </source>
</evidence>
<organism evidence="3 4">
    <name type="scientific">Hymenobacter glacialis</name>
    <dbReference type="NCBI Taxonomy" id="1908236"/>
    <lineage>
        <taxon>Bacteria</taxon>
        <taxon>Pseudomonadati</taxon>
        <taxon>Bacteroidota</taxon>
        <taxon>Cytophagia</taxon>
        <taxon>Cytophagales</taxon>
        <taxon>Hymenobacteraceae</taxon>
        <taxon>Hymenobacter</taxon>
    </lineage>
</organism>
<gene>
    <name evidence="3" type="ORF">BEN48_08850</name>
</gene>
<feature type="chain" id="PRO_5009579250" description="Heavy metal binding domain-containing protein" evidence="1">
    <location>
        <begin position="22"/>
        <end position="82"/>
    </location>
</feature>
<dbReference type="Proteomes" id="UP000177791">
    <property type="component" value="Unassembled WGS sequence"/>
</dbReference>
<dbReference type="EMBL" id="MDZC01000014">
    <property type="protein sequence ID" value="OGX88712.1"/>
    <property type="molecule type" value="Genomic_DNA"/>
</dbReference>
<evidence type="ECO:0000259" key="2">
    <source>
        <dbReference type="Pfam" id="PF19335"/>
    </source>
</evidence>
<proteinExistence type="predicted"/>
<protein>
    <recommendedName>
        <fullName evidence="2">Heavy metal binding domain-containing protein</fullName>
    </recommendedName>
</protein>
<comment type="caution">
    <text evidence="3">The sequence shown here is derived from an EMBL/GenBank/DDBJ whole genome shotgun (WGS) entry which is preliminary data.</text>
</comment>
<dbReference type="STRING" id="1908236.BEN48_08850"/>
<feature type="domain" description="Heavy metal binding" evidence="2">
    <location>
        <begin position="52"/>
        <end position="77"/>
    </location>
</feature>
<dbReference type="Pfam" id="PF19335">
    <property type="entry name" value="HMBD"/>
    <property type="match status" value="1"/>
</dbReference>
<dbReference type="AlphaFoldDB" id="A0A1G1TCV6"/>
<sequence>MFFLTLTAATTLLLSSCDNKAATETTTTETATMAPADSSMMASPDGMMAGDYTCEMHPEVHADHPGKCPKCGMNLTKTTAAK</sequence>
<dbReference type="InterPro" id="IPR045800">
    <property type="entry name" value="HMBD"/>
</dbReference>
<name>A0A1G1TCV6_9BACT</name>
<accession>A0A1G1TCV6</accession>
<evidence type="ECO:0000256" key="1">
    <source>
        <dbReference type="SAM" id="SignalP"/>
    </source>
</evidence>
<dbReference type="GO" id="GO:0046872">
    <property type="term" value="F:metal ion binding"/>
    <property type="evidence" value="ECO:0007669"/>
    <property type="project" value="InterPro"/>
</dbReference>
<evidence type="ECO:0000313" key="4">
    <source>
        <dbReference type="Proteomes" id="UP000177791"/>
    </source>
</evidence>
<reference evidence="3 4" key="1">
    <citation type="submission" date="2016-08" db="EMBL/GenBank/DDBJ databases">
        <title>Hymenobacter coccineus sp. nov., Hymenobacter lapidarius sp. nov. and Hymenobacter glacialis sp. nov., isolated from Antarctic soil.</title>
        <authorList>
            <person name="Sedlacek I."/>
            <person name="Kralova S."/>
            <person name="Kyrova K."/>
            <person name="Maslanova I."/>
            <person name="Stankova E."/>
            <person name="Vrbovska V."/>
            <person name="Nemec M."/>
            <person name="Bartak M."/>
            <person name="Svec P."/>
            <person name="Busse H.-J."/>
            <person name="Pantucek R."/>
        </authorList>
    </citation>
    <scope>NUCLEOTIDE SEQUENCE [LARGE SCALE GENOMIC DNA]</scope>
    <source>
        <strain evidence="3 4">CCM 8648</strain>
    </source>
</reference>